<feature type="compositionally biased region" description="Gly residues" evidence="1">
    <location>
        <begin position="214"/>
        <end position="235"/>
    </location>
</feature>
<evidence type="ECO:0000256" key="1">
    <source>
        <dbReference type="SAM" id="MobiDB-lite"/>
    </source>
</evidence>
<protein>
    <submittedName>
        <fullName evidence="2">Uncharacterized protein</fullName>
    </submittedName>
</protein>
<dbReference type="RefSeq" id="WP_173120575.1">
    <property type="nucleotide sequence ID" value="NZ_JABRWJ010000001.1"/>
</dbReference>
<reference evidence="2 3" key="1">
    <citation type="submission" date="2020-05" db="EMBL/GenBank/DDBJ databases">
        <title>Aquincola sp. isolate from soil.</title>
        <authorList>
            <person name="Han J."/>
            <person name="Kim D.-U."/>
        </authorList>
    </citation>
    <scope>NUCLEOTIDE SEQUENCE [LARGE SCALE GENOMIC DNA]</scope>
    <source>
        <strain evidence="2 3">S2</strain>
    </source>
</reference>
<sequence>MTVLPLIALLLVLIAATWMWRRQRVLRREAHIREFALPKGLFDRLRGHHPQLTAKDCQLVAHGLRQFFLACLKSGRQPVAMPSQAADDLWHEFIVYTRHYQDFCRHAFGRFLHHTPAIVLGPQRAGNAGLRRCWWHVCREEHIDPRKPTRLPLLFALDTKLGIAGGFRYVPDCGGPRRTDTVAGGGGSTHCATDFHSDRFDGGTDGFGDASHGGSDGDGGSSDGGGGGCSSGGGD</sequence>
<dbReference type="EMBL" id="JABRWJ010000001">
    <property type="protein sequence ID" value="NRF66027.1"/>
    <property type="molecule type" value="Genomic_DNA"/>
</dbReference>
<evidence type="ECO:0000313" key="2">
    <source>
        <dbReference type="EMBL" id="NRF66027.1"/>
    </source>
</evidence>
<evidence type="ECO:0000313" key="3">
    <source>
        <dbReference type="Proteomes" id="UP000737171"/>
    </source>
</evidence>
<keyword evidence="3" id="KW-1185">Reference proteome</keyword>
<feature type="region of interest" description="Disordered" evidence="1">
    <location>
        <begin position="202"/>
        <end position="235"/>
    </location>
</feature>
<gene>
    <name evidence="2" type="ORF">HLB44_03390</name>
</gene>
<name>A0ABX2ECC1_9BURK</name>
<accession>A0ABX2ECC1</accession>
<comment type="caution">
    <text evidence="2">The sequence shown here is derived from an EMBL/GenBank/DDBJ whole genome shotgun (WGS) entry which is preliminary data.</text>
</comment>
<dbReference type="Proteomes" id="UP000737171">
    <property type="component" value="Unassembled WGS sequence"/>
</dbReference>
<organism evidence="2 3">
    <name type="scientific">Pseudaquabacterium terrae</name>
    <dbReference type="NCBI Taxonomy" id="2732868"/>
    <lineage>
        <taxon>Bacteria</taxon>
        <taxon>Pseudomonadati</taxon>
        <taxon>Pseudomonadota</taxon>
        <taxon>Betaproteobacteria</taxon>
        <taxon>Burkholderiales</taxon>
        <taxon>Sphaerotilaceae</taxon>
        <taxon>Pseudaquabacterium</taxon>
    </lineage>
</organism>
<proteinExistence type="predicted"/>